<name>A0A7I4ASA9_PHYPA</name>
<keyword evidence="5 7" id="KW-0648">Protein biosynthesis</keyword>
<protein>
    <recommendedName>
        <fullName evidence="7">Eukaryotic translation initiation factor 3 subunit I</fullName>
        <shortName evidence="7">eIF3i</shortName>
    </recommendedName>
</protein>
<proteinExistence type="inferred from homology"/>
<dbReference type="PROSITE" id="PS00678">
    <property type="entry name" value="WD_REPEATS_1"/>
    <property type="match status" value="1"/>
</dbReference>
<sequence length="306" mass="33774">MRPILLKGHERPLTFLKYNRDGDLLFSCAKDHTPTVWYASNGDSTRLVTSSADQTVKLWDCETGVLLDTFYFDAPARAVSFSEGDKMVVISTDPFMEKQSAIHVKMINSDRSLQSSEDVLTITGPQGRINRVMWGPLNKTIISAGEDATIRIWDAETGKCLIESDPETGHQKVITSMAKSADGSHFITGSQDKSAKLWDIRTLTVLKTYTTERPVNAAAISPLLDHVVIGGGQEASQVTMTSTRAGKFEAKFFHKIFEEEIGGVKGHFGPINALAFNPDGRSFSSGGEDGYVRVHFFDADYYHIKV</sequence>
<dbReference type="GO" id="GO:0005852">
    <property type="term" value="C:eukaryotic translation initiation factor 3 complex"/>
    <property type="evidence" value="ECO:0007669"/>
    <property type="project" value="UniProtKB-UniRule"/>
</dbReference>
<dbReference type="InterPro" id="IPR027525">
    <property type="entry name" value="eIF3i"/>
</dbReference>
<dbReference type="GeneID" id="112291926"/>
<accession>A0A7I4ASA9</accession>
<comment type="similarity">
    <text evidence="6">Belongs to the WD repeat STRAP family.</text>
</comment>
<dbReference type="AlphaFoldDB" id="A0A7I4ASA9"/>
<gene>
    <name evidence="9" type="primary">LOC112291926</name>
</gene>
<keyword evidence="4" id="KW-0677">Repeat</keyword>
<evidence type="ECO:0000256" key="3">
    <source>
        <dbReference type="ARBA" id="ARBA00022574"/>
    </source>
</evidence>
<dbReference type="GO" id="GO:0003743">
    <property type="term" value="F:translation initiation factor activity"/>
    <property type="evidence" value="ECO:0007669"/>
    <property type="project" value="UniProtKB-UniRule"/>
</dbReference>
<dbReference type="SUPFAM" id="SSF50978">
    <property type="entry name" value="WD40 repeat-like"/>
    <property type="match status" value="1"/>
</dbReference>
<dbReference type="SMART" id="SM00320">
    <property type="entry name" value="WD40"/>
    <property type="match status" value="4"/>
</dbReference>
<evidence type="ECO:0000256" key="4">
    <source>
        <dbReference type="ARBA" id="ARBA00022737"/>
    </source>
</evidence>
<reference evidence="9 10" key="1">
    <citation type="journal article" date="2008" name="Science">
        <title>The Physcomitrella genome reveals evolutionary insights into the conquest of land by plants.</title>
        <authorList>
            <person name="Rensing S."/>
            <person name="Lang D."/>
            <person name="Zimmer A."/>
            <person name="Terry A."/>
            <person name="Salamov A."/>
            <person name="Shapiro H."/>
            <person name="Nishiyama T."/>
            <person name="Perroud P.-F."/>
            <person name="Lindquist E."/>
            <person name="Kamisugi Y."/>
            <person name="Tanahashi T."/>
            <person name="Sakakibara K."/>
            <person name="Fujita T."/>
            <person name="Oishi K."/>
            <person name="Shin-I T."/>
            <person name="Kuroki Y."/>
            <person name="Toyoda A."/>
            <person name="Suzuki Y."/>
            <person name="Hashimoto A."/>
            <person name="Yamaguchi K."/>
            <person name="Sugano A."/>
            <person name="Kohara Y."/>
            <person name="Fujiyama A."/>
            <person name="Anterola A."/>
            <person name="Aoki S."/>
            <person name="Ashton N."/>
            <person name="Barbazuk W.B."/>
            <person name="Barker E."/>
            <person name="Bennetzen J."/>
            <person name="Bezanilla M."/>
            <person name="Blankenship R."/>
            <person name="Cho S.H."/>
            <person name="Dutcher S."/>
            <person name="Estelle M."/>
            <person name="Fawcett J.A."/>
            <person name="Gundlach H."/>
            <person name="Hanada K."/>
            <person name="Heyl A."/>
            <person name="Hicks K.A."/>
            <person name="Hugh J."/>
            <person name="Lohr M."/>
            <person name="Mayer K."/>
            <person name="Melkozernov A."/>
            <person name="Murata T."/>
            <person name="Nelson D."/>
            <person name="Pils B."/>
            <person name="Prigge M."/>
            <person name="Reiss B."/>
            <person name="Renner T."/>
            <person name="Rombauts S."/>
            <person name="Rushton P."/>
            <person name="Sanderfoot A."/>
            <person name="Schween G."/>
            <person name="Shiu S.-H."/>
            <person name="Stueber K."/>
            <person name="Theodoulou F.L."/>
            <person name="Tu H."/>
            <person name="Van de Peer Y."/>
            <person name="Verrier P.J."/>
            <person name="Waters E."/>
            <person name="Wood A."/>
            <person name="Yang L."/>
            <person name="Cove D."/>
            <person name="Cuming A."/>
            <person name="Hasebe M."/>
            <person name="Lucas S."/>
            <person name="Mishler D.B."/>
            <person name="Reski R."/>
            <person name="Grigoriev I."/>
            <person name="Quatrano R.S."/>
            <person name="Boore J.L."/>
        </authorList>
    </citation>
    <scope>NUCLEOTIDE SEQUENCE [LARGE SCALE GENOMIC DNA]</scope>
    <source>
        <strain evidence="9 10">cv. Gransden 2004</strain>
    </source>
</reference>
<dbReference type="PANTHER" id="PTHR19877">
    <property type="entry name" value="EUKARYOTIC TRANSLATION INITIATION FACTOR 3 SUBUNIT I"/>
    <property type="match status" value="1"/>
</dbReference>
<dbReference type="InterPro" id="IPR001680">
    <property type="entry name" value="WD40_rpt"/>
</dbReference>
<evidence type="ECO:0000313" key="9">
    <source>
        <dbReference type="EnsemblPlants" id="Pp3c14_22340V3.2"/>
    </source>
</evidence>
<feature type="repeat" description="WD" evidence="8">
    <location>
        <begin position="264"/>
        <end position="294"/>
    </location>
</feature>
<evidence type="ECO:0000313" key="10">
    <source>
        <dbReference type="Proteomes" id="UP000006727"/>
    </source>
</evidence>
<evidence type="ECO:0000256" key="6">
    <source>
        <dbReference type="ARBA" id="ARBA00038394"/>
    </source>
</evidence>
<dbReference type="EnsemblPlants" id="Pp3c14_22340V3.2">
    <property type="protein sequence ID" value="Pp3c14_22340V3.2"/>
    <property type="gene ID" value="Pp3c14_22340"/>
</dbReference>
<reference evidence="9" key="3">
    <citation type="submission" date="2020-12" db="UniProtKB">
        <authorList>
            <consortium name="EnsemblPlants"/>
        </authorList>
    </citation>
    <scope>IDENTIFICATION</scope>
</reference>
<keyword evidence="1 7" id="KW-0963">Cytoplasm</keyword>
<dbReference type="PROSITE" id="PS50082">
    <property type="entry name" value="WD_REPEATS_2"/>
    <property type="match status" value="5"/>
</dbReference>
<dbReference type="RefSeq" id="XP_024395705.1">
    <property type="nucleotide sequence ID" value="XM_024539937.2"/>
</dbReference>
<evidence type="ECO:0000256" key="2">
    <source>
        <dbReference type="ARBA" id="ARBA00022540"/>
    </source>
</evidence>
<dbReference type="CDD" id="cd00200">
    <property type="entry name" value="WD40"/>
    <property type="match status" value="1"/>
</dbReference>
<feature type="repeat" description="WD" evidence="8">
    <location>
        <begin position="47"/>
        <end position="69"/>
    </location>
</feature>
<dbReference type="Gramene" id="Pp3c14_22340V3.2">
    <property type="protein sequence ID" value="Pp3c14_22340V3.2"/>
    <property type="gene ID" value="Pp3c14_22340"/>
</dbReference>
<dbReference type="PANTHER" id="PTHR19877:SF1">
    <property type="entry name" value="EUKARYOTIC TRANSLATION INITIATION FACTOR 3 SUBUNIT I"/>
    <property type="match status" value="1"/>
</dbReference>
<organism evidence="9 10">
    <name type="scientific">Physcomitrium patens</name>
    <name type="common">Spreading-leaved earth moss</name>
    <name type="synonym">Physcomitrella patens</name>
    <dbReference type="NCBI Taxonomy" id="3218"/>
    <lineage>
        <taxon>Eukaryota</taxon>
        <taxon>Viridiplantae</taxon>
        <taxon>Streptophyta</taxon>
        <taxon>Embryophyta</taxon>
        <taxon>Bryophyta</taxon>
        <taxon>Bryophytina</taxon>
        <taxon>Bryopsida</taxon>
        <taxon>Funariidae</taxon>
        <taxon>Funariales</taxon>
        <taxon>Funariaceae</taxon>
        <taxon>Physcomitrium</taxon>
    </lineage>
</organism>
<feature type="repeat" description="WD" evidence="8">
    <location>
        <begin position="167"/>
        <end position="208"/>
    </location>
</feature>
<evidence type="ECO:0000256" key="5">
    <source>
        <dbReference type="ARBA" id="ARBA00022917"/>
    </source>
</evidence>
<dbReference type="Pfam" id="PF00400">
    <property type="entry name" value="WD40"/>
    <property type="match status" value="1"/>
</dbReference>
<keyword evidence="2 7" id="KW-0396">Initiation factor</keyword>
<dbReference type="GO" id="GO:0033290">
    <property type="term" value="C:eukaryotic 48S preinitiation complex"/>
    <property type="evidence" value="ECO:0007669"/>
    <property type="project" value="UniProtKB-UniRule"/>
</dbReference>
<reference evidence="9 10" key="2">
    <citation type="journal article" date="2018" name="Plant J.">
        <title>The Physcomitrella patens chromosome-scale assembly reveals moss genome structure and evolution.</title>
        <authorList>
            <person name="Lang D."/>
            <person name="Ullrich K.K."/>
            <person name="Murat F."/>
            <person name="Fuchs J."/>
            <person name="Jenkins J."/>
            <person name="Haas F.B."/>
            <person name="Piednoel M."/>
            <person name="Gundlach H."/>
            <person name="Van Bel M."/>
            <person name="Meyberg R."/>
            <person name="Vives C."/>
            <person name="Morata J."/>
            <person name="Symeonidi A."/>
            <person name="Hiss M."/>
            <person name="Muchero W."/>
            <person name="Kamisugi Y."/>
            <person name="Saleh O."/>
            <person name="Blanc G."/>
            <person name="Decker E.L."/>
            <person name="van Gessel N."/>
            <person name="Grimwood J."/>
            <person name="Hayes R.D."/>
            <person name="Graham S.W."/>
            <person name="Gunter L.E."/>
            <person name="McDaniel S.F."/>
            <person name="Hoernstein S.N.W."/>
            <person name="Larsson A."/>
            <person name="Li F.W."/>
            <person name="Perroud P.F."/>
            <person name="Phillips J."/>
            <person name="Ranjan P."/>
            <person name="Rokshar D.S."/>
            <person name="Rothfels C.J."/>
            <person name="Schneider L."/>
            <person name="Shu S."/>
            <person name="Stevenson D.W."/>
            <person name="Thummler F."/>
            <person name="Tillich M."/>
            <person name="Villarreal Aguilar J.C."/>
            <person name="Widiez T."/>
            <person name="Wong G.K."/>
            <person name="Wymore A."/>
            <person name="Zhang Y."/>
            <person name="Zimmer A.D."/>
            <person name="Quatrano R.S."/>
            <person name="Mayer K.F.X."/>
            <person name="Goodstein D."/>
            <person name="Casacuberta J.M."/>
            <person name="Vandepoele K."/>
            <person name="Reski R."/>
            <person name="Cuming A.C."/>
            <person name="Tuskan G.A."/>
            <person name="Maumus F."/>
            <person name="Salse J."/>
            <person name="Schmutz J."/>
            <person name="Rensing S.A."/>
        </authorList>
    </citation>
    <scope>NUCLEOTIDE SEQUENCE [LARGE SCALE GENOMIC DNA]</scope>
    <source>
        <strain evidence="9 10">cv. Gransden 2004</strain>
    </source>
</reference>
<dbReference type="InterPro" id="IPR036322">
    <property type="entry name" value="WD40_repeat_dom_sf"/>
</dbReference>
<dbReference type="HAMAP" id="MF_03008">
    <property type="entry name" value="eIF3i"/>
    <property type="match status" value="1"/>
</dbReference>
<evidence type="ECO:0000256" key="7">
    <source>
        <dbReference type="HAMAP-Rule" id="MF_03008"/>
    </source>
</evidence>
<dbReference type="EMBL" id="ABEU02000014">
    <property type="status" value="NOT_ANNOTATED_CDS"/>
    <property type="molecule type" value="Genomic_DNA"/>
</dbReference>
<dbReference type="Gene3D" id="2.130.10.10">
    <property type="entry name" value="YVTN repeat-like/Quinoprotein amine dehydrogenase"/>
    <property type="match status" value="1"/>
</dbReference>
<comment type="subcellular location">
    <subcellularLocation>
        <location evidence="7">Cytoplasm</location>
    </subcellularLocation>
</comment>
<dbReference type="PROSITE" id="PS50294">
    <property type="entry name" value="WD_REPEATS_REGION"/>
    <property type="match status" value="4"/>
</dbReference>
<comment type="similarity">
    <text evidence="7">Belongs to the eIF-3 subunit I family.</text>
</comment>
<dbReference type="GO" id="GO:0001732">
    <property type="term" value="P:formation of cytoplasmic translation initiation complex"/>
    <property type="evidence" value="ECO:0007669"/>
    <property type="project" value="UniProtKB-UniRule"/>
</dbReference>
<keyword evidence="3 8" id="KW-0853">WD repeat</keyword>
<dbReference type="InterPro" id="IPR020472">
    <property type="entry name" value="WD40_PAC1"/>
</dbReference>
<dbReference type="InterPro" id="IPR015943">
    <property type="entry name" value="WD40/YVTN_repeat-like_dom_sf"/>
</dbReference>
<feature type="repeat" description="WD" evidence="8">
    <location>
        <begin position="6"/>
        <end position="47"/>
    </location>
</feature>
<dbReference type="InterPro" id="IPR019775">
    <property type="entry name" value="WD40_repeat_CS"/>
</dbReference>
<comment type="subunit">
    <text evidence="7">Component of the eukaryotic translation initiation factor 3 (eIF-3) complex.</text>
</comment>
<comment type="function">
    <text evidence="7">Component of the eukaryotic translation initiation factor 3 (eIF-3) complex, which is involved in protein synthesis of a specialized repertoire of mRNAs and, together with other initiation factors, stimulates binding of mRNA and methionyl-tRNAi to the 40S ribosome. The eIF-3 complex specifically targets and initiates translation of a subset of mRNAs involved in cell proliferation.</text>
</comment>
<keyword evidence="10" id="KW-1185">Reference proteome</keyword>
<evidence type="ECO:0000256" key="8">
    <source>
        <dbReference type="PROSITE-ProRule" id="PRU00221"/>
    </source>
</evidence>
<evidence type="ECO:0000256" key="1">
    <source>
        <dbReference type="ARBA" id="ARBA00022490"/>
    </source>
</evidence>
<dbReference type="PRINTS" id="PR00320">
    <property type="entry name" value="GPROTEINBRPT"/>
</dbReference>
<feature type="repeat" description="WD" evidence="8">
    <location>
        <begin position="122"/>
        <end position="163"/>
    </location>
</feature>
<dbReference type="GO" id="GO:0016282">
    <property type="term" value="C:eukaryotic 43S preinitiation complex"/>
    <property type="evidence" value="ECO:0007669"/>
    <property type="project" value="UniProtKB-UniRule"/>
</dbReference>
<dbReference type="Proteomes" id="UP000006727">
    <property type="component" value="Chromosome 14"/>
</dbReference>
<dbReference type="Pfam" id="PF24805">
    <property type="entry name" value="EIF3I"/>
    <property type="match status" value="1"/>
</dbReference>